<evidence type="ECO:0000313" key="1">
    <source>
        <dbReference type="EMBL" id="KAI6087507.1"/>
    </source>
</evidence>
<sequence length="174" mass="19705">MRPLLSCPLRVGWPAIRWYLGFPPPPLFPRRCGVLSASTRRRVSRILQALSGVPANIAGTCAICDDNWPARKGEGRRILLCYPVQPSLSLEREEKNVASTSPALQPHQTLRHSNFPSDISIRTPSPAIVSVLQRACFYLEDRRSVSYTWLASAEMRQRPRRIHACTPYLLHSYL</sequence>
<name>A0ACC0D4L4_9PEZI</name>
<dbReference type="EMBL" id="MU394307">
    <property type="protein sequence ID" value="KAI6087507.1"/>
    <property type="molecule type" value="Genomic_DNA"/>
</dbReference>
<evidence type="ECO:0000313" key="2">
    <source>
        <dbReference type="Proteomes" id="UP001497680"/>
    </source>
</evidence>
<proteinExistence type="predicted"/>
<protein>
    <submittedName>
        <fullName evidence="1">Uncharacterized protein</fullName>
    </submittedName>
</protein>
<reference evidence="1 2" key="1">
    <citation type="journal article" date="2022" name="New Phytol.">
        <title>Ecological generalism drives hyperdiversity of secondary metabolite gene clusters in xylarialean endophytes.</title>
        <authorList>
            <person name="Franco M.E.E."/>
            <person name="Wisecaver J.H."/>
            <person name="Arnold A.E."/>
            <person name="Ju Y.M."/>
            <person name="Slot J.C."/>
            <person name="Ahrendt S."/>
            <person name="Moore L.P."/>
            <person name="Eastman K.E."/>
            <person name="Scott K."/>
            <person name="Konkel Z."/>
            <person name="Mondo S.J."/>
            <person name="Kuo A."/>
            <person name="Hayes R.D."/>
            <person name="Haridas S."/>
            <person name="Andreopoulos B."/>
            <person name="Riley R."/>
            <person name="LaButti K."/>
            <person name="Pangilinan J."/>
            <person name="Lipzen A."/>
            <person name="Amirebrahimi M."/>
            <person name="Yan J."/>
            <person name="Adam C."/>
            <person name="Keymanesh K."/>
            <person name="Ng V."/>
            <person name="Louie K."/>
            <person name="Northen T."/>
            <person name="Drula E."/>
            <person name="Henrissat B."/>
            <person name="Hsieh H.M."/>
            <person name="Youens-Clark K."/>
            <person name="Lutzoni F."/>
            <person name="Miadlikowska J."/>
            <person name="Eastwood D.C."/>
            <person name="Hamelin R.C."/>
            <person name="Grigoriev I.V."/>
            <person name="U'Ren J.M."/>
        </authorList>
    </citation>
    <scope>NUCLEOTIDE SEQUENCE [LARGE SCALE GENOMIC DNA]</scope>
    <source>
        <strain evidence="1 2">ER1909</strain>
    </source>
</reference>
<accession>A0ACC0D4L4</accession>
<comment type="caution">
    <text evidence="1">The sequence shown here is derived from an EMBL/GenBank/DDBJ whole genome shotgun (WGS) entry which is preliminary data.</text>
</comment>
<keyword evidence="2" id="KW-1185">Reference proteome</keyword>
<gene>
    <name evidence="1" type="ORF">F4821DRAFT_235971</name>
</gene>
<organism evidence="1 2">
    <name type="scientific">Hypoxylon rubiginosum</name>
    <dbReference type="NCBI Taxonomy" id="110542"/>
    <lineage>
        <taxon>Eukaryota</taxon>
        <taxon>Fungi</taxon>
        <taxon>Dikarya</taxon>
        <taxon>Ascomycota</taxon>
        <taxon>Pezizomycotina</taxon>
        <taxon>Sordariomycetes</taxon>
        <taxon>Xylariomycetidae</taxon>
        <taxon>Xylariales</taxon>
        <taxon>Hypoxylaceae</taxon>
        <taxon>Hypoxylon</taxon>
    </lineage>
</organism>
<dbReference type="Proteomes" id="UP001497680">
    <property type="component" value="Unassembled WGS sequence"/>
</dbReference>